<keyword evidence="7" id="KW-0915">Sodium</keyword>
<evidence type="ECO:0000256" key="4">
    <source>
        <dbReference type="ARBA" id="ARBA00022461"/>
    </source>
</evidence>
<evidence type="ECO:0000256" key="10">
    <source>
        <dbReference type="ARBA" id="ARBA00023180"/>
    </source>
</evidence>
<keyword evidence="6" id="KW-1133">Transmembrane helix</keyword>
<keyword evidence="3 13" id="KW-0813">Transport</keyword>
<dbReference type="GO" id="GO:0016020">
    <property type="term" value="C:membrane"/>
    <property type="evidence" value="ECO:0007669"/>
    <property type="project" value="UniProtKB-SubCell"/>
</dbReference>
<evidence type="ECO:0000256" key="12">
    <source>
        <dbReference type="ARBA" id="ARBA00023303"/>
    </source>
</evidence>
<comment type="similarity">
    <text evidence="2 13">Belongs to the amiloride-sensitive sodium channel (TC 1.A.6) family.</text>
</comment>
<keyword evidence="15" id="KW-1185">Reference proteome</keyword>
<dbReference type="AlphaFoldDB" id="A0A2G9TJV8"/>
<organism evidence="14 15">
    <name type="scientific">Teladorsagia circumcincta</name>
    <name type="common">Brown stomach worm</name>
    <name type="synonym">Ostertagia circumcincta</name>
    <dbReference type="NCBI Taxonomy" id="45464"/>
    <lineage>
        <taxon>Eukaryota</taxon>
        <taxon>Metazoa</taxon>
        <taxon>Ecdysozoa</taxon>
        <taxon>Nematoda</taxon>
        <taxon>Chromadorea</taxon>
        <taxon>Rhabditida</taxon>
        <taxon>Rhabditina</taxon>
        <taxon>Rhabditomorpha</taxon>
        <taxon>Strongyloidea</taxon>
        <taxon>Trichostrongylidae</taxon>
        <taxon>Teladorsagia</taxon>
    </lineage>
</organism>
<evidence type="ECO:0000256" key="13">
    <source>
        <dbReference type="RuleBase" id="RU000679"/>
    </source>
</evidence>
<gene>
    <name evidence="14" type="ORF">TELCIR_20961</name>
</gene>
<dbReference type="Proteomes" id="UP000230423">
    <property type="component" value="Unassembled WGS sequence"/>
</dbReference>
<evidence type="ECO:0000256" key="9">
    <source>
        <dbReference type="ARBA" id="ARBA00023136"/>
    </source>
</evidence>
<evidence type="ECO:0000256" key="2">
    <source>
        <dbReference type="ARBA" id="ARBA00007193"/>
    </source>
</evidence>
<dbReference type="Gene3D" id="1.10.287.820">
    <property type="entry name" value="Acid-sensing ion channel domain"/>
    <property type="match status" value="1"/>
</dbReference>
<evidence type="ECO:0000313" key="15">
    <source>
        <dbReference type="Proteomes" id="UP000230423"/>
    </source>
</evidence>
<evidence type="ECO:0000256" key="5">
    <source>
        <dbReference type="ARBA" id="ARBA00022692"/>
    </source>
</evidence>
<dbReference type="GO" id="GO:0005272">
    <property type="term" value="F:sodium channel activity"/>
    <property type="evidence" value="ECO:0007669"/>
    <property type="project" value="UniProtKB-KW"/>
</dbReference>
<keyword evidence="8 13" id="KW-0406">Ion transport</keyword>
<keyword evidence="9" id="KW-0472">Membrane</keyword>
<proteinExistence type="inferred from homology"/>
<accession>A0A2G9TJV8</accession>
<keyword evidence="5 13" id="KW-0812">Transmembrane</keyword>
<dbReference type="OrthoDB" id="5874059at2759"/>
<evidence type="ECO:0000256" key="1">
    <source>
        <dbReference type="ARBA" id="ARBA00004141"/>
    </source>
</evidence>
<comment type="subcellular location">
    <subcellularLocation>
        <location evidence="1">Membrane</location>
        <topology evidence="1">Multi-pass membrane protein</topology>
    </subcellularLocation>
</comment>
<name>A0A2G9TJV8_TELCI</name>
<dbReference type="InterPro" id="IPR001873">
    <property type="entry name" value="ENaC"/>
</dbReference>
<evidence type="ECO:0000256" key="11">
    <source>
        <dbReference type="ARBA" id="ARBA00023201"/>
    </source>
</evidence>
<sequence>MSRLPAPYGDCIAEGATSNYIYKGYAYSTEVKRIEIDWYRIRVLMNYFQGCYRTCFQQLIIDRCGCGDPRFPSIGDHKLCEVFNKEHRACLEQSTQELGDIHGSFKCRLENSCLSAVIY</sequence>
<evidence type="ECO:0000256" key="8">
    <source>
        <dbReference type="ARBA" id="ARBA00023065"/>
    </source>
</evidence>
<keyword evidence="4 13" id="KW-0894">Sodium channel</keyword>
<protein>
    <submittedName>
        <fullName evidence="14">Uncharacterized protein</fullName>
    </submittedName>
</protein>
<evidence type="ECO:0000256" key="3">
    <source>
        <dbReference type="ARBA" id="ARBA00022448"/>
    </source>
</evidence>
<keyword evidence="12 13" id="KW-0407">Ion channel</keyword>
<reference evidence="14 15" key="1">
    <citation type="submission" date="2015-09" db="EMBL/GenBank/DDBJ databases">
        <title>Draft genome of the parasitic nematode Teladorsagia circumcincta isolate WARC Sus (inbred).</title>
        <authorList>
            <person name="Mitreva M."/>
        </authorList>
    </citation>
    <scope>NUCLEOTIDE SEQUENCE [LARGE SCALE GENOMIC DNA]</scope>
    <source>
        <strain evidence="14 15">S</strain>
    </source>
</reference>
<evidence type="ECO:0000313" key="14">
    <source>
        <dbReference type="EMBL" id="PIO57620.1"/>
    </source>
</evidence>
<dbReference type="EMBL" id="KZ364568">
    <property type="protein sequence ID" value="PIO57620.1"/>
    <property type="molecule type" value="Genomic_DNA"/>
</dbReference>
<keyword evidence="10" id="KW-0325">Glycoprotein</keyword>
<dbReference type="Pfam" id="PF00858">
    <property type="entry name" value="ASC"/>
    <property type="match status" value="1"/>
</dbReference>
<keyword evidence="11 13" id="KW-0739">Sodium transport</keyword>
<evidence type="ECO:0000256" key="7">
    <source>
        <dbReference type="ARBA" id="ARBA00023053"/>
    </source>
</evidence>
<evidence type="ECO:0000256" key="6">
    <source>
        <dbReference type="ARBA" id="ARBA00022989"/>
    </source>
</evidence>